<dbReference type="PANTHER" id="PTHR14330:SF2">
    <property type="entry name" value="A-KINASE-INTERACTING PROTEIN 1"/>
    <property type="match status" value="1"/>
</dbReference>
<dbReference type="Proteomes" id="UP001166052">
    <property type="component" value="Unassembled WGS sequence"/>
</dbReference>
<sequence length="171" mass="19451">MNNRRVLMERSLERSAQLSLEVLERAQRRSVRWPARGPSEGPKVHAAKLRATRDTCEHYKENVSQKVDDAFDTILNLMANASKQCKTYYRSVPECYYNKYEANHLCRYHSENCGPASSKSDVFLKKRPPEDLCFEVAPGTYSITACPANAEKQTRVVRIDAGESVDISFSV</sequence>
<organism evidence="1 2">
    <name type="scientific">Polypterus senegalus</name>
    <name type="common">Senegal bichir</name>
    <dbReference type="NCBI Taxonomy" id="55291"/>
    <lineage>
        <taxon>Eukaryota</taxon>
        <taxon>Metazoa</taxon>
        <taxon>Chordata</taxon>
        <taxon>Craniata</taxon>
        <taxon>Vertebrata</taxon>
        <taxon>Euteleostomi</taxon>
        <taxon>Actinopterygii</taxon>
        <taxon>Polypteriformes</taxon>
        <taxon>Polypteridae</taxon>
        <taxon>Polypterus</taxon>
    </lineage>
</organism>
<dbReference type="RefSeq" id="XP_039604281.1">
    <property type="nucleotide sequence ID" value="XM_039748347.1"/>
</dbReference>
<feature type="non-terminal residue" evidence="1">
    <location>
        <position position="171"/>
    </location>
</feature>
<reference evidence="1" key="1">
    <citation type="journal article" date="2021" name="Cell">
        <title>Tracing the genetic footprints of vertebrate landing in non-teleost ray-finned fishes.</title>
        <authorList>
            <person name="Bi X."/>
            <person name="Wang K."/>
            <person name="Yang L."/>
            <person name="Pan H."/>
            <person name="Jiang H."/>
            <person name="Wei Q."/>
            <person name="Fang M."/>
            <person name="Yu H."/>
            <person name="Zhu C."/>
            <person name="Cai Y."/>
            <person name="He Y."/>
            <person name="Gan X."/>
            <person name="Zeng H."/>
            <person name="Yu D."/>
            <person name="Zhu Y."/>
            <person name="Jiang H."/>
            <person name="Qiu Q."/>
            <person name="Yang H."/>
            <person name="Zhang Y.E."/>
            <person name="Wang W."/>
            <person name="Zhu M."/>
            <person name="He S."/>
            <person name="Zhang G."/>
        </authorList>
    </citation>
    <scope>NUCLEOTIDE SEQUENCE</scope>
    <source>
        <strain evidence="1">Bchr_001</strain>
    </source>
</reference>
<dbReference type="PANTHER" id="PTHR14330">
    <property type="entry name" value="A-KINASE-INTERACTING PROTEIN 1"/>
    <property type="match status" value="1"/>
</dbReference>
<name>A0ABS2YR88_POLSE</name>
<proteinExistence type="predicted"/>
<dbReference type="GeneID" id="120525762"/>
<accession>A0ABS2YR88</accession>
<keyword evidence="2" id="KW-1185">Reference proteome</keyword>
<gene>
    <name evidence="1" type="primary">Akip1</name>
    <name evidence="1" type="ORF">GTO92_0001794</name>
</gene>
<feature type="non-terminal residue" evidence="1">
    <location>
        <position position="1"/>
    </location>
</feature>
<dbReference type="InterPro" id="IPR033214">
    <property type="entry name" value="AKIP1"/>
</dbReference>
<evidence type="ECO:0000313" key="2">
    <source>
        <dbReference type="Proteomes" id="UP001166052"/>
    </source>
</evidence>
<evidence type="ECO:0000313" key="1">
    <source>
        <dbReference type="EMBL" id="MBN3289000.1"/>
    </source>
</evidence>
<comment type="caution">
    <text evidence="1">The sequence shown here is derived from an EMBL/GenBank/DDBJ whole genome shotgun (WGS) entry which is preliminary data.</text>
</comment>
<dbReference type="EMBL" id="JAAWVN010000280">
    <property type="protein sequence ID" value="MBN3289000.1"/>
    <property type="molecule type" value="Genomic_DNA"/>
</dbReference>
<protein>
    <submittedName>
        <fullName evidence="1">AKIP1 protein</fullName>
    </submittedName>
</protein>